<dbReference type="WBParaSite" id="maker-unitig_34140-snap-gene-0.1-mRNA-1">
    <property type="protein sequence ID" value="maker-unitig_34140-snap-gene-0.1-mRNA-1"/>
    <property type="gene ID" value="maker-unitig_34140-snap-gene-0.1"/>
</dbReference>
<keyword evidence="2" id="KW-1185">Reference proteome</keyword>
<evidence type="ECO:0000313" key="2">
    <source>
        <dbReference type="Proteomes" id="UP000095280"/>
    </source>
</evidence>
<feature type="compositionally biased region" description="Basic and acidic residues" evidence="1">
    <location>
        <begin position="167"/>
        <end position="176"/>
    </location>
</feature>
<protein>
    <submittedName>
        <fullName evidence="3">WW domain-containing protein</fullName>
    </submittedName>
</protein>
<dbReference type="Proteomes" id="UP000095280">
    <property type="component" value="Unplaced"/>
</dbReference>
<reference evidence="3" key="1">
    <citation type="submission" date="2016-11" db="UniProtKB">
        <authorList>
            <consortium name="WormBaseParasite"/>
        </authorList>
    </citation>
    <scope>IDENTIFICATION</scope>
</reference>
<feature type="region of interest" description="Disordered" evidence="1">
    <location>
        <begin position="47"/>
        <end position="99"/>
    </location>
</feature>
<feature type="compositionally biased region" description="Polar residues" evidence="1">
    <location>
        <begin position="148"/>
        <end position="159"/>
    </location>
</feature>
<evidence type="ECO:0000313" key="3">
    <source>
        <dbReference type="WBParaSite" id="maker-unitig_34140-snap-gene-0.1-mRNA-1"/>
    </source>
</evidence>
<feature type="compositionally biased region" description="Basic residues" evidence="1">
    <location>
        <begin position="82"/>
        <end position="91"/>
    </location>
</feature>
<feature type="region of interest" description="Disordered" evidence="1">
    <location>
        <begin position="134"/>
        <end position="191"/>
    </location>
</feature>
<sequence>YLQYYHASKATEQGGSEQQLPPGWERRALTRQPGVRILLITIPVQQPGEIRGLGPPPPQQPQPQSAFSRAGVPSGRSQSRLSRARTTRQRNKLPQPADQLLWFAAPPQMYSSVDGAEPQRWEETEVTGALVLAGSREVDGPHAAARSRSPSPIVQSALETKSKRSKQRADDFETDIKAYAGGPERETVPDC</sequence>
<accession>A0A1I8FGS9</accession>
<name>A0A1I8FGS9_9PLAT</name>
<proteinExistence type="predicted"/>
<organism evidence="2 3">
    <name type="scientific">Macrostomum lignano</name>
    <dbReference type="NCBI Taxonomy" id="282301"/>
    <lineage>
        <taxon>Eukaryota</taxon>
        <taxon>Metazoa</taxon>
        <taxon>Spiralia</taxon>
        <taxon>Lophotrochozoa</taxon>
        <taxon>Platyhelminthes</taxon>
        <taxon>Rhabditophora</taxon>
        <taxon>Macrostomorpha</taxon>
        <taxon>Macrostomida</taxon>
        <taxon>Macrostomidae</taxon>
        <taxon>Macrostomum</taxon>
    </lineage>
</organism>
<evidence type="ECO:0000256" key="1">
    <source>
        <dbReference type="SAM" id="MobiDB-lite"/>
    </source>
</evidence>
<dbReference type="AlphaFoldDB" id="A0A1I8FGS9"/>